<evidence type="ECO:0000313" key="6">
    <source>
        <dbReference type="Proteomes" id="UP000516046"/>
    </source>
</evidence>
<dbReference type="Proteomes" id="UP000516046">
    <property type="component" value="Chromosome"/>
</dbReference>
<dbReference type="Pfam" id="PF00072">
    <property type="entry name" value="Response_reg"/>
    <property type="match status" value="1"/>
</dbReference>
<evidence type="ECO:0000313" key="5">
    <source>
        <dbReference type="EMBL" id="QNO18158.1"/>
    </source>
</evidence>
<feature type="domain" description="Response regulatory" evidence="4">
    <location>
        <begin position="8"/>
        <end position="116"/>
    </location>
</feature>
<dbReference type="AlphaFoldDB" id="A0A7G9WHJ6"/>
<organism evidence="5 6">
    <name type="scientific">Caproicibacterium amylolyticum</name>
    <dbReference type="NCBI Taxonomy" id="2766537"/>
    <lineage>
        <taxon>Bacteria</taxon>
        <taxon>Bacillati</taxon>
        <taxon>Bacillota</taxon>
        <taxon>Clostridia</taxon>
        <taxon>Eubacteriales</taxon>
        <taxon>Oscillospiraceae</taxon>
        <taxon>Caproicibacterium</taxon>
    </lineage>
</organism>
<name>A0A7G9WHJ6_9FIRM</name>
<evidence type="ECO:0000256" key="3">
    <source>
        <dbReference type="PROSITE-ProRule" id="PRU00169"/>
    </source>
</evidence>
<dbReference type="InterPro" id="IPR011006">
    <property type="entry name" value="CheY-like_superfamily"/>
</dbReference>
<dbReference type="GO" id="GO:0000160">
    <property type="term" value="P:phosphorelay signal transduction system"/>
    <property type="evidence" value="ECO:0007669"/>
    <property type="project" value="InterPro"/>
</dbReference>
<accession>A0A7G9WHJ6</accession>
<feature type="modified residue" description="4-aspartylphosphate" evidence="3">
    <location>
        <position position="61"/>
    </location>
</feature>
<comment type="function">
    <text evidence="2">May play the central regulatory role in sporulation. It may be an element of the effector pathway responsible for the activation of sporulation genes in response to nutritional stress. Spo0A may act in concert with spo0H (a sigma factor) to control the expression of some genes that are critical to the sporulation process.</text>
</comment>
<proteinExistence type="predicted"/>
<evidence type="ECO:0000256" key="1">
    <source>
        <dbReference type="ARBA" id="ARBA00018672"/>
    </source>
</evidence>
<keyword evidence="6" id="KW-1185">Reference proteome</keyword>
<sequence>MDKDVIMRIAICDDELLIRQQLRDKTEVFMAEWQMPYTLDVFANGEELLAGETIYDIILLDVQLMGMDGMRAAMAMKARCMDTLVIFISSFVQYAPLGYQSAIRYICMFCGESGLH</sequence>
<evidence type="ECO:0000256" key="2">
    <source>
        <dbReference type="ARBA" id="ARBA00024867"/>
    </source>
</evidence>
<gene>
    <name evidence="5" type="ORF">H6X83_00350</name>
</gene>
<keyword evidence="3" id="KW-0597">Phosphoprotein</keyword>
<dbReference type="InterPro" id="IPR001789">
    <property type="entry name" value="Sig_transdc_resp-reg_receiver"/>
</dbReference>
<dbReference type="EMBL" id="CP060696">
    <property type="protein sequence ID" value="QNO18158.1"/>
    <property type="molecule type" value="Genomic_DNA"/>
</dbReference>
<dbReference type="PROSITE" id="PS50110">
    <property type="entry name" value="RESPONSE_REGULATORY"/>
    <property type="match status" value="1"/>
</dbReference>
<reference evidence="5 6" key="1">
    <citation type="submission" date="2020-08" db="EMBL/GenBank/DDBJ databases">
        <authorList>
            <person name="Ren C."/>
            <person name="Gu Y."/>
            <person name="Xu Y."/>
        </authorList>
    </citation>
    <scope>NUCLEOTIDE SEQUENCE [LARGE SCALE GENOMIC DNA]</scope>
    <source>
        <strain evidence="5 6">LBM18003</strain>
    </source>
</reference>
<dbReference type="KEGG" id="caml:H6X83_00350"/>
<evidence type="ECO:0000259" key="4">
    <source>
        <dbReference type="PROSITE" id="PS50110"/>
    </source>
</evidence>
<dbReference type="SUPFAM" id="SSF52172">
    <property type="entry name" value="CheY-like"/>
    <property type="match status" value="1"/>
</dbReference>
<protein>
    <recommendedName>
        <fullName evidence="1">Stage 0 sporulation protein A homolog</fullName>
    </recommendedName>
</protein>
<dbReference type="Gene3D" id="3.40.50.2300">
    <property type="match status" value="1"/>
</dbReference>
<dbReference type="RefSeq" id="WP_212507222.1">
    <property type="nucleotide sequence ID" value="NZ_CP060696.1"/>
</dbReference>